<feature type="transmembrane region" description="Helical" evidence="7">
    <location>
        <begin position="567"/>
        <end position="589"/>
    </location>
</feature>
<dbReference type="PANTHER" id="PTHR19432">
    <property type="entry name" value="SUGAR TRANSPORTER"/>
    <property type="match status" value="1"/>
</dbReference>
<evidence type="ECO:0000256" key="2">
    <source>
        <dbReference type="ARBA" id="ARBA00022448"/>
    </source>
</evidence>
<reference evidence="8" key="1">
    <citation type="submission" date="2018-10" db="EMBL/GenBank/DDBJ databases">
        <title>De novo assembly of a Great Dane genome.</title>
        <authorList>
            <person name="Kidd J.M."/>
            <person name="Pendleton A.L."/>
            <person name="Shen F."/>
            <person name="Emery S."/>
        </authorList>
    </citation>
    <scope>NUCLEOTIDE SEQUENCE [LARGE SCALE GENOMIC DNA]</scope>
    <source>
        <strain evidence="8">Great Dane</strain>
    </source>
</reference>
<feature type="transmembrane region" description="Helical" evidence="7">
    <location>
        <begin position="92"/>
        <end position="113"/>
    </location>
</feature>
<feature type="transmembrane region" description="Helical" evidence="7">
    <location>
        <begin position="644"/>
        <end position="666"/>
    </location>
</feature>
<keyword evidence="3 7" id="KW-0812">Transmembrane</keyword>
<protein>
    <submittedName>
        <fullName evidence="8">Solute carrier family 45 member 4</fullName>
    </submittedName>
</protein>
<proteinExistence type="predicted"/>
<comment type="subcellular location">
    <subcellularLocation>
        <location evidence="1">Membrane</location>
        <topology evidence="1">Multi-pass membrane protein</topology>
    </subcellularLocation>
</comment>
<keyword evidence="4 7" id="KW-1133">Transmembrane helix</keyword>
<sequence length="715" mass="78454">MLLVVMRMAPQNADSESMQVQELPVPLPDLQKPGSADTHDETISEGSIDRIPVRLWVMHGAVMFGREFCYAMETALVTPILLQIGLPEQYYSLTWFLSPVLGLLFTPIIGSASDRCTLSWGRRRPFILALCVGVLFGVALFLNGSAIGLGGAIGYVLGGLDWTQTFLGAWFRTQNQVLFFFAAIIFVVSVTLHLFSIEEEQYSPQQERGGEAADALAPAARVHILDGGVALFPEEVQSEHELTLDYLSVDMVRSKSDSVLHVPDAALDLEPELPFLPDIEPSIFHDGSYPGTPRSTSQELARARPARLASLLRETAKEDETLLDNHLNEAKVPNGSGSPPKDGLVGYTRVDTKPSAASGSMRRRRHMFRRQASSTFSYYGKIGSHRYRYRRANAVVLIKPSRSMSDLYDLQKRQRQRCRHRNQSGATTSSGDTESEEGEGETTVRLLWLSMLKMPKELMRLCLCHLLTWFSVIAEAVFYTDFMGQVIFEGDPKAPSNSTAWQAYNAGVKMGCWGLVIYAATGAICSALLQKYLDNYDLSIRVIYVLGTLGFSIGTAVMAMFANVYVAMIMISTMGIVSMSISYCPYALLGQYHDIKEYVHHSPGSSKRGFGIDCAILSCQVYISQILVASALGGVVDAVGTVRVIPMVASVGSFLGFLTATFLVIYPEVSEEAKEEQRGLSSQPTGDGDGGEKPTVLTLSRKEGLQGLVETESMV</sequence>
<dbReference type="InterPro" id="IPR036259">
    <property type="entry name" value="MFS_trans_sf"/>
</dbReference>
<feature type="transmembrane region" description="Helical" evidence="7">
    <location>
        <begin position="541"/>
        <end position="561"/>
    </location>
</feature>
<dbReference type="Proteomes" id="UP000694542">
    <property type="component" value="Chromosome 13"/>
</dbReference>
<keyword evidence="2" id="KW-0813">Transport</keyword>
<organism evidence="8 9">
    <name type="scientific">Canis lupus familiaris</name>
    <name type="common">Dog</name>
    <name type="synonym">Canis familiaris</name>
    <dbReference type="NCBI Taxonomy" id="9615"/>
    <lineage>
        <taxon>Eukaryota</taxon>
        <taxon>Metazoa</taxon>
        <taxon>Chordata</taxon>
        <taxon>Craniata</taxon>
        <taxon>Vertebrata</taxon>
        <taxon>Euteleostomi</taxon>
        <taxon>Mammalia</taxon>
        <taxon>Eutheria</taxon>
        <taxon>Laurasiatheria</taxon>
        <taxon>Carnivora</taxon>
        <taxon>Caniformia</taxon>
        <taxon>Canidae</taxon>
        <taxon>Canis</taxon>
    </lineage>
</organism>
<feature type="transmembrane region" description="Helical" evidence="7">
    <location>
        <begin position="177"/>
        <end position="195"/>
    </location>
</feature>
<feature type="transmembrane region" description="Helical" evidence="7">
    <location>
        <begin position="125"/>
        <end position="157"/>
    </location>
</feature>
<dbReference type="AlphaFoldDB" id="A0A8C0S0Q3"/>
<dbReference type="FunFam" id="1.20.1250.20:FF:000328">
    <property type="entry name" value="Solute carrier family 45 member 4"/>
    <property type="match status" value="1"/>
</dbReference>
<keyword evidence="5 7" id="KW-0472">Membrane</keyword>
<dbReference type="Ensembl" id="ENSCAFT00040015922.1">
    <property type="protein sequence ID" value="ENSCAFP00040013807.1"/>
    <property type="gene ID" value="ENSCAFG00040008502.1"/>
</dbReference>
<name>A0A8C0S0Q3_CANLF</name>
<evidence type="ECO:0000256" key="3">
    <source>
        <dbReference type="ARBA" id="ARBA00022692"/>
    </source>
</evidence>
<evidence type="ECO:0000256" key="7">
    <source>
        <dbReference type="SAM" id="Phobius"/>
    </source>
</evidence>
<dbReference type="OrthoDB" id="28755at2759"/>
<dbReference type="PANTHER" id="PTHR19432:SF7">
    <property type="entry name" value="SOLUTE CARRIER FAMILY 45 MEMBER 4"/>
    <property type="match status" value="1"/>
</dbReference>
<gene>
    <name evidence="8" type="primary">SLC45A4</name>
</gene>
<reference evidence="8" key="2">
    <citation type="submission" date="2025-08" db="UniProtKB">
        <authorList>
            <consortium name="Ensembl"/>
        </authorList>
    </citation>
    <scope>IDENTIFICATION</scope>
</reference>
<dbReference type="GO" id="GO:0016020">
    <property type="term" value="C:membrane"/>
    <property type="evidence" value="ECO:0007669"/>
    <property type="project" value="UniProtKB-SubCell"/>
</dbReference>
<evidence type="ECO:0000256" key="5">
    <source>
        <dbReference type="ARBA" id="ARBA00023136"/>
    </source>
</evidence>
<evidence type="ECO:0000313" key="8">
    <source>
        <dbReference type="Ensembl" id="ENSCAFP00040013807.1"/>
    </source>
</evidence>
<feature type="region of interest" description="Disordered" evidence="6">
    <location>
        <begin position="323"/>
        <end position="344"/>
    </location>
</feature>
<feature type="transmembrane region" description="Helical" evidence="7">
    <location>
        <begin position="506"/>
        <end position="529"/>
    </location>
</feature>
<feature type="compositionally biased region" description="Basic residues" evidence="6">
    <location>
        <begin position="413"/>
        <end position="422"/>
    </location>
</feature>
<evidence type="ECO:0000256" key="6">
    <source>
        <dbReference type="SAM" id="MobiDB-lite"/>
    </source>
</evidence>
<feature type="transmembrane region" description="Helical" evidence="7">
    <location>
        <begin position="610"/>
        <end position="632"/>
    </location>
</feature>
<feature type="region of interest" description="Disordered" evidence="6">
    <location>
        <begin position="675"/>
        <end position="715"/>
    </location>
</feature>
<feature type="region of interest" description="Disordered" evidence="6">
    <location>
        <begin position="410"/>
        <end position="438"/>
    </location>
</feature>
<evidence type="ECO:0000313" key="9">
    <source>
        <dbReference type="Proteomes" id="UP000694542"/>
    </source>
</evidence>
<evidence type="ECO:0000256" key="1">
    <source>
        <dbReference type="ARBA" id="ARBA00004141"/>
    </source>
</evidence>
<dbReference type="SUPFAM" id="SSF103473">
    <property type="entry name" value="MFS general substrate transporter"/>
    <property type="match status" value="1"/>
</dbReference>
<dbReference type="Gene3D" id="1.20.1250.20">
    <property type="entry name" value="MFS general substrate transporter like domains"/>
    <property type="match status" value="1"/>
</dbReference>
<accession>A0A8C0S0Q3</accession>
<evidence type="ECO:0000256" key="4">
    <source>
        <dbReference type="ARBA" id="ARBA00022989"/>
    </source>
</evidence>
<feature type="transmembrane region" description="Helical" evidence="7">
    <location>
        <begin position="458"/>
        <end position="479"/>
    </location>
</feature>